<sequence>MYEISYTTVLLSVVRELRNVYRVLSSLHEIKMLSTSARRQKRKILIRSHLTAPRKLLNNNLTNQPKSLCVRIFVHMDYTIQQMWCVCEGHNFSFGLENSLPFHSRILTPHSTIPPVLSCCHSQGTGSDSFLLPCSCLALNRLVLTESVVTSFHNSALLRCLPRAVMTAALYILGFFGDLMVCSDTELLSLDAIDSLHQLHGADCRMCRNICSRMNLWY</sequence>
<keyword evidence="2" id="KW-1185">Reference proteome</keyword>
<organism evidence="1 2">
    <name type="scientific">Chondrus crispus</name>
    <name type="common">Carrageen Irish moss</name>
    <name type="synonym">Polymorpha crispa</name>
    <dbReference type="NCBI Taxonomy" id="2769"/>
    <lineage>
        <taxon>Eukaryota</taxon>
        <taxon>Rhodophyta</taxon>
        <taxon>Florideophyceae</taxon>
        <taxon>Rhodymeniophycidae</taxon>
        <taxon>Gigartinales</taxon>
        <taxon>Gigartinaceae</taxon>
        <taxon>Chondrus</taxon>
    </lineage>
</organism>
<reference evidence="2" key="1">
    <citation type="journal article" date="2013" name="Proc. Natl. Acad. Sci. U.S.A.">
        <title>Genome structure and metabolic features in the red seaweed Chondrus crispus shed light on evolution of the Archaeplastida.</title>
        <authorList>
            <person name="Collen J."/>
            <person name="Porcel B."/>
            <person name="Carre W."/>
            <person name="Ball S.G."/>
            <person name="Chaparro C."/>
            <person name="Tonon T."/>
            <person name="Barbeyron T."/>
            <person name="Michel G."/>
            <person name="Noel B."/>
            <person name="Valentin K."/>
            <person name="Elias M."/>
            <person name="Artiguenave F."/>
            <person name="Arun A."/>
            <person name="Aury J.M."/>
            <person name="Barbosa-Neto J.F."/>
            <person name="Bothwell J.H."/>
            <person name="Bouget F.Y."/>
            <person name="Brillet L."/>
            <person name="Cabello-Hurtado F."/>
            <person name="Capella-Gutierrez S."/>
            <person name="Charrier B."/>
            <person name="Cladiere L."/>
            <person name="Cock J.M."/>
            <person name="Coelho S.M."/>
            <person name="Colleoni C."/>
            <person name="Czjzek M."/>
            <person name="Da Silva C."/>
            <person name="Delage L."/>
            <person name="Denoeud F."/>
            <person name="Deschamps P."/>
            <person name="Dittami S.M."/>
            <person name="Gabaldon T."/>
            <person name="Gachon C.M."/>
            <person name="Groisillier A."/>
            <person name="Herve C."/>
            <person name="Jabbari K."/>
            <person name="Katinka M."/>
            <person name="Kloareg B."/>
            <person name="Kowalczyk N."/>
            <person name="Labadie K."/>
            <person name="Leblanc C."/>
            <person name="Lopez P.J."/>
            <person name="McLachlan D.H."/>
            <person name="Meslet-Cladiere L."/>
            <person name="Moustafa A."/>
            <person name="Nehr Z."/>
            <person name="Nyvall Collen P."/>
            <person name="Panaud O."/>
            <person name="Partensky F."/>
            <person name="Poulain J."/>
            <person name="Rensing S.A."/>
            <person name="Rousvoal S."/>
            <person name="Samson G."/>
            <person name="Symeonidi A."/>
            <person name="Weissenbach J."/>
            <person name="Zambounis A."/>
            <person name="Wincker P."/>
            <person name="Boyen C."/>
        </authorList>
    </citation>
    <scope>NUCLEOTIDE SEQUENCE [LARGE SCALE GENOMIC DNA]</scope>
    <source>
        <strain evidence="2">cv. Stackhouse</strain>
    </source>
</reference>
<dbReference type="RefSeq" id="XP_005717872.1">
    <property type="nucleotide sequence ID" value="XM_005717815.1"/>
</dbReference>
<dbReference type="EMBL" id="HG001892">
    <property type="protein sequence ID" value="CDF38003.1"/>
    <property type="molecule type" value="Genomic_DNA"/>
</dbReference>
<evidence type="ECO:0000313" key="2">
    <source>
        <dbReference type="Proteomes" id="UP000012073"/>
    </source>
</evidence>
<accession>R7QJV7</accession>
<dbReference type="AlphaFoldDB" id="R7QJV7"/>
<dbReference type="Gramene" id="CDF38003">
    <property type="protein sequence ID" value="CDF38003"/>
    <property type="gene ID" value="CHC_T00006046001"/>
</dbReference>
<proteinExistence type="predicted"/>
<dbReference type="Proteomes" id="UP000012073">
    <property type="component" value="Unassembled WGS sequence"/>
</dbReference>
<gene>
    <name evidence="1" type="ORF">CHC_T00006046001</name>
</gene>
<name>R7QJV7_CHOCR</name>
<dbReference type="GeneID" id="17325591"/>
<dbReference type="KEGG" id="ccp:CHC_T00006046001"/>
<protein>
    <submittedName>
        <fullName evidence="1">Uncharacterized protein</fullName>
    </submittedName>
</protein>
<evidence type="ECO:0000313" key="1">
    <source>
        <dbReference type="EMBL" id="CDF38003.1"/>
    </source>
</evidence>